<protein>
    <recommendedName>
        <fullName evidence="2">Tli3-like domain-containing protein</fullName>
    </recommendedName>
</protein>
<dbReference type="EMBL" id="CADIKB010000030">
    <property type="protein sequence ID" value="CAB3722544.1"/>
    <property type="molecule type" value="Genomic_DNA"/>
</dbReference>
<evidence type="ECO:0000256" key="1">
    <source>
        <dbReference type="SAM" id="MobiDB-lite"/>
    </source>
</evidence>
<evidence type="ECO:0000313" key="3">
    <source>
        <dbReference type="EMBL" id="CAB3722544.1"/>
    </source>
</evidence>
<dbReference type="AlphaFoldDB" id="A0A6J5C253"/>
<sequence length="244" mass="27379">MVTNRMRRAIVLAIALVMMQGCSPKKSSEPFVFMLSDFMNAKVLPYDSPPQIIYWIDDHRFVTLEHYRDCNHGETFYNDTRAGIRKQLGRGDVENYQGRLINADPTGRNLAFPASAPPHLAHNDRGWAVELIYSTDGGKTFDLMEYMDHSSDPFEDSKGYAVFVTKSHLYVAKKWGDDDAYVVEYPMVSGIDLSKPYPTGITGDSFSTSKRPGVFSKLRTPSGQDRLTCDPSIKPTNPDAPLVP</sequence>
<feature type="domain" description="Tli3-like" evidence="2">
    <location>
        <begin position="46"/>
        <end position="172"/>
    </location>
</feature>
<dbReference type="PROSITE" id="PS51257">
    <property type="entry name" value="PROKAR_LIPOPROTEIN"/>
    <property type="match status" value="1"/>
</dbReference>
<evidence type="ECO:0000313" key="4">
    <source>
        <dbReference type="Proteomes" id="UP000494249"/>
    </source>
</evidence>
<dbReference type="Proteomes" id="UP000494249">
    <property type="component" value="Unassembled WGS sequence"/>
</dbReference>
<dbReference type="RefSeq" id="WP_035481081.1">
    <property type="nucleotide sequence ID" value="NZ_CADFGL010000028.1"/>
</dbReference>
<dbReference type="InterPro" id="IPR057562">
    <property type="entry name" value="Tli3-like_dom"/>
</dbReference>
<reference evidence="3 4" key="1">
    <citation type="submission" date="2020-04" db="EMBL/GenBank/DDBJ databases">
        <authorList>
            <person name="De Canck E."/>
        </authorList>
    </citation>
    <scope>NUCLEOTIDE SEQUENCE [LARGE SCALE GENOMIC DNA]</scope>
    <source>
        <strain evidence="3 4">LMG 22037</strain>
    </source>
</reference>
<accession>A0A6J5C253</accession>
<evidence type="ECO:0000259" key="2">
    <source>
        <dbReference type="Pfam" id="PF24316"/>
    </source>
</evidence>
<organism evidence="3 4">
    <name type="scientific">Paraburkholderia phenoliruptrix</name>
    <dbReference type="NCBI Taxonomy" id="252970"/>
    <lineage>
        <taxon>Bacteria</taxon>
        <taxon>Pseudomonadati</taxon>
        <taxon>Pseudomonadota</taxon>
        <taxon>Betaproteobacteria</taxon>
        <taxon>Burkholderiales</taxon>
        <taxon>Burkholderiaceae</taxon>
        <taxon>Paraburkholderia</taxon>
    </lineage>
</organism>
<proteinExistence type="predicted"/>
<name>A0A6J5C253_9BURK</name>
<feature type="region of interest" description="Disordered" evidence="1">
    <location>
        <begin position="204"/>
        <end position="244"/>
    </location>
</feature>
<gene>
    <name evidence="3" type="ORF">LMG22037_04899</name>
</gene>
<dbReference type="Pfam" id="PF24316">
    <property type="entry name" value="Tli3"/>
    <property type="match status" value="1"/>
</dbReference>